<feature type="domain" description="HNH" evidence="1">
    <location>
        <begin position="193"/>
        <end position="243"/>
    </location>
</feature>
<dbReference type="GO" id="GO:0003676">
    <property type="term" value="F:nucleic acid binding"/>
    <property type="evidence" value="ECO:0007669"/>
    <property type="project" value="InterPro"/>
</dbReference>
<dbReference type="InterPro" id="IPR003615">
    <property type="entry name" value="HNH_nuc"/>
</dbReference>
<dbReference type="RefSeq" id="WP_148704357.1">
    <property type="nucleotide sequence ID" value="NZ_FPAO01000007.1"/>
</dbReference>
<dbReference type="Proteomes" id="UP000323733">
    <property type="component" value="Unassembled WGS sequence"/>
</dbReference>
<reference evidence="2 3" key="1">
    <citation type="submission" date="2016-10" db="EMBL/GenBank/DDBJ databases">
        <authorList>
            <person name="Varghese N."/>
            <person name="Submissions S."/>
        </authorList>
    </citation>
    <scope>NUCLEOTIDE SEQUENCE [LARGE SCALE GENOMIC DNA]</scope>
    <source>
        <strain evidence="2 3">DSM 11855</strain>
    </source>
</reference>
<dbReference type="CDD" id="cd00085">
    <property type="entry name" value="HNHc"/>
    <property type="match status" value="1"/>
</dbReference>
<dbReference type="Pfam" id="PF01844">
    <property type="entry name" value="HNH"/>
    <property type="match status" value="1"/>
</dbReference>
<dbReference type="GO" id="GO:0004519">
    <property type="term" value="F:endonuclease activity"/>
    <property type="evidence" value="ECO:0007669"/>
    <property type="project" value="InterPro"/>
</dbReference>
<accession>A0A1I7A7F5</accession>
<proteinExistence type="predicted"/>
<gene>
    <name evidence="2" type="ORF">SAMN02910340_01935</name>
</gene>
<evidence type="ECO:0000259" key="1">
    <source>
        <dbReference type="Pfam" id="PF01844"/>
    </source>
</evidence>
<dbReference type="GO" id="GO:0008270">
    <property type="term" value="F:zinc ion binding"/>
    <property type="evidence" value="ECO:0007669"/>
    <property type="project" value="InterPro"/>
</dbReference>
<evidence type="ECO:0000313" key="3">
    <source>
        <dbReference type="Proteomes" id="UP000323733"/>
    </source>
</evidence>
<evidence type="ECO:0000313" key="2">
    <source>
        <dbReference type="EMBL" id="SFT70861.1"/>
    </source>
</evidence>
<name>A0A1I7A7F5_METTE</name>
<sequence>MLLFKNSAKTMEGVLSNAKHATDGKPHYVKPGDIILTAQTKSTLLPGQKPIRWIMNYVSCEEDVNNLSDKIWGKHWRYIINGKNVRSVEPFDINDIKVTSKNYDAVQTFAIVEPEDEEKVLNWINEPTITYAYDSGIFSEEFKEGQILDYDEVIQKLDLKYRNTPEFKETVINLIQRPSLLSNAIKEKYGYKCMICGYPGFVKKDGEKYAEVHHMIELNKKAPETLQSWNLLVVCPLCHKKLHYAEVRSDYLNPGWKIVIDGEEHIIK</sequence>
<dbReference type="AlphaFoldDB" id="A0A1I7A7F5"/>
<dbReference type="InterPro" id="IPR002711">
    <property type="entry name" value="HNH"/>
</dbReference>
<dbReference type="Gene3D" id="1.10.30.50">
    <property type="match status" value="1"/>
</dbReference>
<keyword evidence="3" id="KW-1185">Reference proteome</keyword>
<organism evidence="2 3">
    <name type="scientific">Methanosarcina thermophila</name>
    <dbReference type="NCBI Taxonomy" id="2210"/>
    <lineage>
        <taxon>Archaea</taxon>
        <taxon>Methanobacteriati</taxon>
        <taxon>Methanobacteriota</taxon>
        <taxon>Stenosarchaea group</taxon>
        <taxon>Methanomicrobia</taxon>
        <taxon>Methanosarcinales</taxon>
        <taxon>Methanosarcinaceae</taxon>
        <taxon>Methanosarcina</taxon>
    </lineage>
</organism>
<dbReference type="EMBL" id="FPAO01000007">
    <property type="protein sequence ID" value="SFT70861.1"/>
    <property type="molecule type" value="Genomic_DNA"/>
</dbReference>
<dbReference type="GeneID" id="41601952"/>
<protein>
    <submittedName>
        <fullName evidence="2">5-methylcytosine-specific restriction enzyme A</fullName>
    </submittedName>
</protein>